<dbReference type="KEGG" id="vg:28340361"/>
<evidence type="ECO:0000313" key="1">
    <source>
        <dbReference type="EMBL" id="ANS71118.1"/>
    </source>
</evidence>
<keyword evidence="2" id="KW-1185">Reference proteome</keyword>
<gene>
    <name evidence="1" type="ORF">PTPV-Aus-034</name>
</gene>
<protein>
    <submittedName>
        <fullName evidence="1">Uncharacterized protein</fullName>
    </submittedName>
</protein>
<reference evidence="1 2" key="1">
    <citation type="journal article" date="2016" name="J. Gen. Virol.">
        <title>Genomic characterization of a novel poxvirus from a flying fox: evidence for a new genus?</title>
        <authorList>
            <person name="O'Dea M.A."/>
            <person name="Tu S.L."/>
            <person name="Pang S."/>
            <person name="De Ridder T."/>
            <person name="Jackson B."/>
            <person name="Upton C."/>
        </authorList>
    </citation>
    <scope>NUCLEOTIDE SEQUENCE [LARGE SCALE GENOMIC DNA]</scope>
    <source>
        <strain evidence="1 2">Australia</strain>
    </source>
</reference>
<dbReference type="EMBL" id="KU980965">
    <property type="protein sequence ID" value="ANS71118.1"/>
    <property type="molecule type" value="Genomic_DNA"/>
</dbReference>
<accession>A0A1B1MRA6</accession>
<proteinExistence type="predicted"/>
<sequence length="106" mass="12531">MNKRKLLTMIRFSIKLLNTNYSDVLCGKYSLKSVLPRIKKKLVCKYTAQMCNGSESWYYIVLSLFKFVELRKHISCVNCDKKLSPREFASLVNKCVQFLNVYDRYL</sequence>
<dbReference type="GeneID" id="28340361"/>
<name>A0A1B1MRA6_9POXV</name>
<organism evidence="1 2">
    <name type="scientific">Pteropox virus</name>
    <dbReference type="NCBI Taxonomy" id="1873698"/>
    <lineage>
        <taxon>Viruses</taxon>
        <taxon>Varidnaviria</taxon>
        <taxon>Bamfordvirae</taxon>
        <taxon>Nucleocytoviricota</taxon>
        <taxon>Pokkesviricetes</taxon>
        <taxon>Chitovirales</taxon>
        <taxon>Poxviridae</taxon>
        <taxon>Chordopoxvirinae</taxon>
        <taxon>Pteropopoxvirus</taxon>
        <taxon>Pteropopoxvirus pteropox</taxon>
    </lineage>
</organism>
<dbReference type="RefSeq" id="YP_009268749.1">
    <property type="nucleotide sequence ID" value="NC_030656.1"/>
</dbReference>
<evidence type="ECO:0000313" key="2">
    <source>
        <dbReference type="Proteomes" id="UP000203626"/>
    </source>
</evidence>
<dbReference type="Proteomes" id="UP000203626">
    <property type="component" value="Segment"/>
</dbReference>